<reference evidence="1 2" key="1">
    <citation type="journal article" date="2016" name="Nat. Commun.">
        <title>Thousands of microbial genomes shed light on interconnected biogeochemical processes in an aquifer system.</title>
        <authorList>
            <person name="Anantharaman K."/>
            <person name="Brown C.T."/>
            <person name="Hug L.A."/>
            <person name="Sharon I."/>
            <person name="Castelle C.J."/>
            <person name="Probst A.J."/>
            <person name="Thomas B.C."/>
            <person name="Singh A."/>
            <person name="Wilkins M.J."/>
            <person name="Karaoz U."/>
            <person name="Brodie E.L."/>
            <person name="Williams K.H."/>
            <person name="Hubbard S.S."/>
            <person name="Banfield J.F."/>
        </authorList>
    </citation>
    <scope>NUCLEOTIDE SEQUENCE [LARGE SCALE GENOMIC DNA]</scope>
</reference>
<dbReference type="AlphaFoldDB" id="A0A1F7YEW3"/>
<accession>A0A1F7YEW3</accession>
<proteinExistence type="predicted"/>
<sequence length="104" mass="12001">MDKDKEPRLGNPPESCLNGRCKKTAVEIVRCNVICGVREQFLQDLDCWVKQGIFLSREGNTETTDTELWNRRRTAGSRFALPGRMPNFQIKHKTLVPNRLRGQE</sequence>
<protein>
    <submittedName>
        <fullName evidence="1">Uncharacterized protein</fullName>
    </submittedName>
</protein>
<dbReference type="EMBL" id="MGGL01000018">
    <property type="protein sequence ID" value="OGM25876.1"/>
    <property type="molecule type" value="Genomic_DNA"/>
</dbReference>
<gene>
    <name evidence="1" type="ORF">A2628_04860</name>
</gene>
<evidence type="ECO:0000313" key="2">
    <source>
        <dbReference type="Proteomes" id="UP000179221"/>
    </source>
</evidence>
<evidence type="ECO:0000313" key="1">
    <source>
        <dbReference type="EMBL" id="OGM25876.1"/>
    </source>
</evidence>
<comment type="caution">
    <text evidence="1">The sequence shown here is derived from an EMBL/GenBank/DDBJ whole genome shotgun (WGS) entry which is preliminary data.</text>
</comment>
<dbReference type="Proteomes" id="UP000179221">
    <property type="component" value="Unassembled WGS sequence"/>
</dbReference>
<organism evidence="1 2">
    <name type="scientific">Candidatus Woesebacteria bacterium RIFCSPHIGHO2_01_FULL_40_22</name>
    <dbReference type="NCBI Taxonomy" id="1802499"/>
    <lineage>
        <taxon>Bacteria</taxon>
        <taxon>Candidatus Woeseibacteriota</taxon>
    </lineage>
</organism>
<name>A0A1F7YEW3_9BACT</name>